<comment type="caution">
    <text evidence="13">The sequence shown here is derived from an EMBL/GenBank/DDBJ whole genome shotgun (WGS) entry which is preliminary data.</text>
</comment>
<keyword evidence="5 12" id="KW-0812">Transmembrane</keyword>
<evidence type="ECO:0000256" key="1">
    <source>
        <dbReference type="ARBA" id="ARBA00004141"/>
    </source>
</evidence>
<keyword evidence="6" id="KW-1133">Transmembrane helix</keyword>
<evidence type="ECO:0000256" key="3">
    <source>
        <dbReference type="ARBA" id="ARBA00022448"/>
    </source>
</evidence>
<keyword evidence="8 12" id="KW-0406">Ion transport</keyword>
<dbReference type="AlphaFoldDB" id="A0AA38HRH4"/>
<evidence type="ECO:0000256" key="2">
    <source>
        <dbReference type="ARBA" id="ARBA00007193"/>
    </source>
</evidence>
<evidence type="ECO:0000313" key="14">
    <source>
        <dbReference type="Proteomes" id="UP001168821"/>
    </source>
</evidence>
<keyword evidence="11 12" id="KW-0407">Ion channel</keyword>
<evidence type="ECO:0000313" key="13">
    <source>
        <dbReference type="EMBL" id="KAJ3642286.1"/>
    </source>
</evidence>
<reference evidence="13" key="1">
    <citation type="journal article" date="2023" name="G3 (Bethesda)">
        <title>Whole genome assemblies of Zophobas morio and Tenebrio molitor.</title>
        <authorList>
            <person name="Kaur S."/>
            <person name="Stinson S.A."/>
            <person name="diCenzo G.C."/>
        </authorList>
    </citation>
    <scope>NUCLEOTIDE SEQUENCE</scope>
    <source>
        <strain evidence="13">QUZm001</strain>
    </source>
</reference>
<evidence type="ECO:0000256" key="10">
    <source>
        <dbReference type="ARBA" id="ARBA00023201"/>
    </source>
</evidence>
<keyword evidence="9" id="KW-0472">Membrane</keyword>
<sequence length="348" mass="39200">MENVENQTPLPSSQSCFQVSFQRSLYITLSICTLVIVVTLYNEFLNNPTITGLDDSTFPVTDVPFPGISVCSINKISKRKAEKFAELLANLTGKSRSLMINYIRQIGQLYDFDFIPSKVDDLLDFQKILNNSGFKLIDVIKNLAISCDELLVTCSWKSVSVNCSEIFQMKLTHDGYCCIFNSWNSSLGTRSKNRKSVLTASADMKNGLHLVVKNQLDDYFYSIISSVGIIIQIFDSINYPDKTSGSMKEILIENGTESFIEVNPTTYQAVQDVKDYPVEKRDCLFRRESPTVFGNMYSLSNCIVGCKIESALALCQCIPFKMPLSNESTICTLEDVPCLHRYRGTQMF</sequence>
<accession>A0AA38HRH4</accession>
<evidence type="ECO:0000256" key="6">
    <source>
        <dbReference type="ARBA" id="ARBA00022989"/>
    </source>
</evidence>
<dbReference type="Proteomes" id="UP001168821">
    <property type="component" value="Unassembled WGS sequence"/>
</dbReference>
<keyword evidence="14" id="KW-1185">Reference proteome</keyword>
<dbReference type="GO" id="GO:0005886">
    <property type="term" value="C:plasma membrane"/>
    <property type="evidence" value="ECO:0007669"/>
    <property type="project" value="TreeGrafter"/>
</dbReference>
<dbReference type="EMBL" id="JALNTZ010000008">
    <property type="protein sequence ID" value="KAJ3642286.1"/>
    <property type="molecule type" value="Genomic_DNA"/>
</dbReference>
<evidence type="ECO:0000256" key="11">
    <source>
        <dbReference type="ARBA" id="ARBA00023303"/>
    </source>
</evidence>
<organism evidence="13 14">
    <name type="scientific">Zophobas morio</name>
    <dbReference type="NCBI Taxonomy" id="2755281"/>
    <lineage>
        <taxon>Eukaryota</taxon>
        <taxon>Metazoa</taxon>
        <taxon>Ecdysozoa</taxon>
        <taxon>Arthropoda</taxon>
        <taxon>Hexapoda</taxon>
        <taxon>Insecta</taxon>
        <taxon>Pterygota</taxon>
        <taxon>Neoptera</taxon>
        <taxon>Endopterygota</taxon>
        <taxon>Coleoptera</taxon>
        <taxon>Polyphaga</taxon>
        <taxon>Cucujiformia</taxon>
        <taxon>Tenebrionidae</taxon>
        <taxon>Zophobas</taxon>
    </lineage>
</organism>
<evidence type="ECO:0000256" key="4">
    <source>
        <dbReference type="ARBA" id="ARBA00022461"/>
    </source>
</evidence>
<evidence type="ECO:0000256" key="9">
    <source>
        <dbReference type="ARBA" id="ARBA00023136"/>
    </source>
</evidence>
<comment type="subcellular location">
    <subcellularLocation>
        <location evidence="1">Membrane</location>
        <topology evidence="1">Multi-pass membrane protein</topology>
    </subcellularLocation>
</comment>
<dbReference type="Pfam" id="PF00858">
    <property type="entry name" value="ASC"/>
    <property type="match status" value="1"/>
</dbReference>
<dbReference type="InterPro" id="IPR001873">
    <property type="entry name" value="ENaC"/>
</dbReference>
<gene>
    <name evidence="13" type="ORF">Zmor_025086</name>
</gene>
<keyword evidence="10 12" id="KW-0739">Sodium transport</keyword>
<keyword evidence="7" id="KW-0915">Sodium</keyword>
<evidence type="ECO:0000256" key="12">
    <source>
        <dbReference type="RuleBase" id="RU000679"/>
    </source>
</evidence>
<dbReference type="GO" id="GO:0015280">
    <property type="term" value="F:ligand-gated sodium channel activity"/>
    <property type="evidence" value="ECO:0007669"/>
    <property type="project" value="TreeGrafter"/>
</dbReference>
<dbReference type="PANTHER" id="PTHR11690">
    <property type="entry name" value="AMILORIDE-SENSITIVE SODIUM CHANNEL-RELATED"/>
    <property type="match status" value="1"/>
</dbReference>
<proteinExistence type="inferred from homology"/>
<keyword evidence="4 12" id="KW-0894">Sodium channel</keyword>
<comment type="similarity">
    <text evidence="2 12">Belongs to the amiloride-sensitive sodium channel (TC 1.A.6) family.</text>
</comment>
<evidence type="ECO:0008006" key="15">
    <source>
        <dbReference type="Google" id="ProtNLM"/>
    </source>
</evidence>
<evidence type="ECO:0000256" key="7">
    <source>
        <dbReference type="ARBA" id="ARBA00023053"/>
    </source>
</evidence>
<dbReference type="PANTHER" id="PTHR11690:SF253">
    <property type="entry name" value="PICKPOCKET 18-RELATED"/>
    <property type="match status" value="1"/>
</dbReference>
<protein>
    <recommendedName>
        <fullName evidence="15">Sodium channel protein Nach</fullName>
    </recommendedName>
</protein>
<evidence type="ECO:0000256" key="8">
    <source>
        <dbReference type="ARBA" id="ARBA00023065"/>
    </source>
</evidence>
<evidence type="ECO:0000256" key="5">
    <source>
        <dbReference type="ARBA" id="ARBA00022692"/>
    </source>
</evidence>
<name>A0AA38HRH4_9CUCU</name>
<dbReference type="Gene3D" id="2.60.470.10">
    <property type="entry name" value="Acid-sensing ion channels like domains"/>
    <property type="match status" value="1"/>
</dbReference>
<keyword evidence="3 12" id="KW-0813">Transport</keyword>